<protein>
    <submittedName>
        <fullName evidence="4">NAD-dependent DNA ligase LigB</fullName>
        <ecNumber evidence="4">6.5.1.2</ecNumber>
    </submittedName>
</protein>
<evidence type="ECO:0000313" key="5">
    <source>
        <dbReference type="Proteomes" id="UP000003465"/>
    </source>
</evidence>
<evidence type="ECO:0000313" key="4">
    <source>
        <dbReference type="EMBL" id="EGH26432.1"/>
    </source>
</evidence>
<feature type="domain" description="NAD-dependent DNA ligase OB-fold" evidence="3">
    <location>
        <begin position="2"/>
        <end position="42"/>
    </location>
</feature>
<sequence length="60" mass="6927">MRKVSFNIGRSGRITPVLELTPVRLDDRTVSRISTGSLQRWQSPTRWTVTPSADRQHYSK</sequence>
<dbReference type="EMBL" id="AEAG01002311">
    <property type="protein sequence ID" value="EGH26432.1"/>
    <property type="molecule type" value="Genomic_DNA"/>
</dbReference>
<dbReference type="GO" id="GO:0006281">
    <property type="term" value="P:DNA repair"/>
    <property type="evidence" value="ECO:0007669"/>
    <property type="project" value="UniProtKB-KW"/>
</dbReference>
<dbReference type="GO" id="GO:0003911">
    <property type="term" value="F:DNA ligase (NAD+) activity"/>
    <property type="evidence" value="ECO:0007669"/>
    <property type="project" value="UniProtKB-EC"/>
</dbReference>
<dbReference type="Pfam" id="PF03120">
    <property type="entry name" value="OB_DNA_ligase"/>
    <property type="match status" value="1"/>
</dbReference>
<dbReference type="EC" id="6.5.1.2" evidence="4"/>
<gene>
    <name evidence="4" type="primary">ligB</name>
    <name evidence="4" type="ORF">PSYMO_35293</name>
</gene>
<evidence type="ECO:0000259" key="3">
    <source>
        <dbReference type="Pfam" id="PF03120"/>
    </source>
</evidence>
<dbReference type="AlphaFoldDB" id="A0A656GKR5"/>
<dbReference type="Gene3D" id="2.40.50.140">
    <property type="entry name" value="Nucleic acid-binding proteins"/>
    <property type="match status" value="1"/>
</dbReference>
<name>A0A656GKR5_PSEA0</name>
<comment type="caution">
    <text evidence="4">The sequence shown here is derived from an EMBL/GenBank/DDBJ whole genome shotgun (WGS) entry which is preliminary data.</text>
</comment>
<dbReference type="InterPro" id="IPR033136">
    <property type="entry name" value="DNA_ligase_CS"/>
</dbReference>
<feature type="non-terminal residue" evidence="4">
    <location>
        <position position="60"/>
    </location>
</feature>
<proteinExistence type="predicted"/>
<evidence type="ECO:0000256" key="1">
    <source>
        <dbReference type="ARBA" id="ARBA00022763"/>
    </source>
</evidence>
<dbReference type="InterPro" id="IPR012340">
    <property type="entry name" value="NA-bd_OB-fold"/>
</dbReference>
<evidence type="ECO:0000256" key="2">
    <source>
        <dbReference type="ARBA" id="ARBA00023204"/>
    </source>
</evidence>
<accession>A0A656GKR5</accession>
<dbReference type="SUPFAM" id="SSF50249">
    <property type="entry name" value="Nucleic acid-binding proteins"/>
    <property type="match status" value="1"/>
</dbReference>
<reference evidence="4 5" key="1">
    <citation type="journal article" date="2011" name="PLoS Pathog.">
        <title>Dynamic evolution of pathogenicity revealed by sequencing and comparative genomics of 19 Pseudomonas syringae isolates.</title>
        <authorList>
            <person name="Baltrus D.A."/>
            <person name="Nishimura M.T."/>
            <person name="Romanchuk A."/>
            <person name="Chang J.H."/>
            <person name="Mukhtar M.S."/>
            <person name="Cherkis K."/>
            <person name="Roach J."/>
            <person name="Grant S.R."/>
            <person name="Jones C.D."/>
            <person name="Dangl J.L."/>
        </authorList>
    </citation>
    <scope>NUCLEOTIDE SEQUENCE [LARGE SCALE GENOMIC DNA]</scope>
    <source>
        <strain evidence="4 5">301020</strain>
    </source>
</reference>
<dbReference type="PROSITE" id="PS01056">
    <property type="entry name" value="DNA_LIGASE_N2"/>
    <property type="match status" value="1"/>
</dbReference>
<dbReference type="GO" id="GO:0006260">
    <property type="term" value="P:DNA replication"/>
    <property type="evidence" value="ECO:0007669"/>
    <property type="project" value="InterPro"/>
</dbReference>
<dbReference type="Proteomes" id="UP000003465">
    <property type="component" value="Unassembled WGS sequence"/>
</dbReference>
<organism evidence="4 5">
    <name type="scientific">Pseudomonas amygdali pv. mori str. 301020</name>
    <dbReference type="NCBI Taxonomy" id="629261"/>
    <lineage>
        <taxon>Bacteria</taxon>
        <taxon>Pseudomonadati</taxon>
        <taxon>Pseudomonadota</taxon>
        <taxon>Gammaproteobacteria</taxon>
        <taxon>Pseudomonadales</taxon>
        <taxon>Pseudomonadaceae</taxon>
        <taxon>Pseudomonas</taxon>
        <taxon>Pseudomonas amygdali</taxon>
    </lineage>
</organism>
<keyword evidence="4" id="KW-0436">Ligase</keyword>
<keyword evidence="2" id="KW-0234">DNA repair</keyword>
<keyword evidence="1" id="KW-0227">DNA damage</keyword>
<dbReference type="InterPro" id="IPR004150">
    <property type="entry name" value="NAD_DNA_ligase_OB"/>
</dbReference>